<sequence length="163" mass="18468">ILKTAKRHNMSFAPTNLSEDLKLELPSWFHLGTPPNTYHKSRDECLKTKHNSVNVGGLLRISKRLDSPPEPHSSRRNCKCGCCKADRERGCENPHKCATTAKKIIDSICPRLNPKNAPRHDNLTLTHTRKEKNRQAIKTGQGEILFDPSVTTRAALEDCFRIF</sequence>
<feature type="non-terminal residue" evidence="1">
    <location>
        <position position="1"/>
    </location>
</feature>
<name>A0ACB7ZWH2_9AGAM</name>
<dbReference type="Proteomes" id="UP000790377">
    <property type="component" value="Unassembled WGS sequence"/>
</dbReference>
<evidence type="ECO:0000313" key="1">
    <source>
        <dbReference type="EMBL" id="KAH7905232.1"/>
    </source>
</evidence>
<organism evidence="1 2">
    <name type="scientific">Hygrophoropsis aurantiaca</name>
    <dbReference type="NCBI Taxonomy" id="72124"/>
    <lineage>
        <taxon>Eukaryota</taxon>
        <taxon>Fungi</taxon>
        <taxon>Dikarya</taxon>
        <taxon>Basidiomycota</taxon>
        <taxon>Agaricomycotina</taxon>
        <taxon>Agaricomycetes</taxon>
        <taxon>Agaricomycetidae</taxon>
        <taxon>Boletales</taxon>
        <taxon>Coniophorineae</taxon>
        <taxon>Hygrophoropsidaceae</taxon>
        <taxon>Hygrophoropsis</taxon>
    </lineage>
</organism>
<protein>
    <submittedName>
        <fullName evidence="1">Uncharacterized protein</fullName>
    </submittedName>
</protein>
<accession>A0ACB7ZWH2</accession>
<keyword evidence="2" id="KW-1185">Reference proteome</keyword>
<reference evidence="1" key="1">
    <citation type="journal article" date="2021" name="New Phytol.">
        <title>Evolutionary innovations through gain and loss of genes in the ectomycorrhizal Boletales.</title>
        <authorList>
            <person name="Wu G."/>
            <person name="Miyauchi S."/>
            <person name="Morin E."/>
            <person name="Kuo A."/>
            <person name="Drula E."/>
            <person name="Varga T."/>
            <person name="Kohler A."/>
            <person name="Feng B."/>
            <person name="Cao Y."/>
            <person name="Lipzen A."/>
            <person name="Daum C."/>
            <person name="Hundley H."/>
            <person name="Pangilinan J."/>
            <person name="Johnson J."/>
            <person name="Barry K."/>
            <person name="LaButti K."/>
            <person name="Ng V."/>
            <person name="Ahrendt S."/>
            <person name="Min B."/>
            <person name="Choi I.G."/>
            <person name="Park H."/>
            <person name="Plett J.M."/>
            <person name="Magnuson J."/>
            <person name="Spatafora J.W."/>
            <person name="Nagy L.G."/>
            <person name="Henrissat B."/>
            <person name="Grigoriev I.V."/>
            <person name="Yang Z.L."/>
            <person name="Xu J."/>
            <person name="Martin F.M."/>
        </authorList>
    </citation>
    <scope>NUCLEOTIDE SEQUENCE</scope>
    <source>
        <strain evidence="1">ATCC 28755</strain>
    </source>
</reference>
<comment type="caution">
    <text evidence="1">The sequence shown here is derived from an EMBL/GenBank/DDBJ whole genome shotgun (WGS) entry which is preliminary data.</text>
</comment>
<dbReference type="EMBL" id="MU268239">
    <property type="protein sequence ID" value="KAH7905232.1"/>
    <property type="molecule type" value="Genomic_DNA"/>
</dbReference>
<gene>
    <name evidence="1" type="ORF">BJ138DRAFT_976902</name>
</gene>
<feature type="non-terminal residue" evidence="1">
    <location>
        <position position="163"/>
    </location>
</feature>
<proteinExistence type="predicted"/>
<evidence type="ECO:0000313" key="2">
    <source>
        <dbReference type="Proteomes" id="UP000790377"/>
    </source>
</evidence>